<evidence type="ECO:0000313" key="2">
    <source>
        <dbReference type="Proteomes" id="UP001150062"/>
    </source>
</evidence>
<keyword evidence="2" id="KW-1185">Reference proteome</keyword>
<protein>
    <submittedName>
        <fullName evidence="1">Uncharacterized protein</fullName>
    </submittedName>
</protein>
<evidence type="ECO:0000313" key="1">
    <source>
        <dbReference type="EMBL" id="KAJ6230241.1"/>
    </source>
</evidence>
<reference evidence="1" key="1">
    <citation type="submission" date="2022-08" db="EMBL/GenBank/DDBJ databases">
        <title>Novel sulfate-reducing endosymbionts in the free-living metamonad Anaeramoeba.</title>
        <authorList>
            <person name="Jerlstrom-Hultqvist J."/>
            <person name="Cepicka I."/>
            <person name="Gallot-Lavallee L."/>
            <person name="Salas-Leiva D."/>
            <person name="Curtis B.A."/>
            <person name="Zahonova K."/>
            <person name="Pipaliya S."/>
            <person name="Dacks J."/>
            <person name="Roger A.J."/>
        </authorList>
    </citation>
    <scope>NUCLEOTIDE SEQUENCE</scope>
    <source>
        <strain evidence="1">Schooner1</strain>
    </source>
</reference>
<name>A0ABQ8XCF3_9EUKA</name>
<sequence>MGISLGGKKIQALVSCFVGDTRESLPARGRLQPGGLFACPMCKFKLGSDEFTDSTAKKEPRTKIETTKIQKDMIKDFSNVDNNIYRYRKIHQKEKKTGVKLQFENIWIHELNLDPTSTSNFPICWFHLLLEGLMKNIFVSLCSKMDTNSKYLANERFKRMYLPKNIKRLHKPFGTSHLSSIDVQILIQFCSICVFDLVQEINKNYIKFFYISSFLLANIYQPTRNLDINNQLHQMILYFINYYKLCSTKNCNRIMNLHLFAHHFEESIKKNGGMNSLYFALEKYHQWFKPKYGKLHKNQEDTIRYYSKIERRKKFIQYFKIFKNTKKGKKIKFHLKKWKETDEEIISFDDHEFKFETQSLTINKHKYLIGQDVQLKNNKIAQIKKFLSISNEQNSTILVAIKLYVKIPQKINQFLRQEKIVLIKPEEMVQIQHMVQPFQNKSLQLENFYLQNVNFISHIPSFFNYTHDRNKSIK</sequence>
<organism evidence="1 2">
    <name type="scientific">Anaeramoeba flamelloides</name>
    <dbReference type="NCBI Taxonomy" id="1746091"/>
    <lineage>
        <taxon>Eukaryota</taxon>
        <taxon>Metamonada</taxon>
        <taxon>Anaeramoebidae</taxon>
        <taxon>Anaeramoeba</taxon>
    </lineage>
</organism>
<proteinExistence type="predicted"/>
<dbReference type="Proteomes" id="UP001150062">
    <property type="component" value="Unassembled WGS sequence"/>
</dbReference>
<accession>A0ABQ8XCF3</accession>
<dbReference type="EMBL" id="JAOAOG010000313">
    <property type="protein sequence ID" value="KAJ6230241.1"/>
    <property type="molecule type" value="Genomic_DNA"/>
</dbReference>
<comment type="caution">
    <text evidence="1">The sequence shown here is derived from an EMBL/GenBank/DDBJ whole genome shotgun (WGS) entry which is preliminary data.</text>
</comment>
<gene>
    <name evidence="1" type="ORF">M0813_06879</name>
</gene>